<reference evidence="1 2" key="1">
    <citation type="journal article" date="2019" name="Commun. Biol.">
        <title>The bagworm genome reveals a unique fibroin gene that provides high tensile strength.</title>
        <authorList>
            <person name="Kono N."/>
            <person name="Nakamura H."/>
            <person name="Ohtoshi R."/>
            <person name="Tomita M."/>
            <person name="Numata K."/>
            <person name="Arakawa K."/>
        </authorList>
    </citation>
    <scope>NUCLEOTIDE SEQUENCE [LARGE SCALE GENOMIC DNA]</scope>
</reference>
<proteinExistence type="predicted"/>
<evidence type="ECO:0000313" key="2">
    <source>
        <dbReference type="Proteomes" id="UP000299102"/>
    </source>
</evidence>
<dbReference type="AlphaFoldDB" id="A0A4C1T0I7"/>
<dbReference type="EMBL" id="BGZK01000027">
    <property type="protein sequence ID" value="GBP07675.1"/>
    <property type="molecule type" value="Genomic_DNA"/>
</dbReference>
<evidence type="ECO:0000313" key="1">
    <source>
        <dbReference type="EMBL" id="GBP07675.1"/>
    </source>
</evidence>
<organism evidence="1 2">
    <name type="scientific">Eumeta variegata</name>
    <name type="common">Bagworm moth</name>
    <name type="synonym">Eumeta japonica</name>
    <dbReference type="NCBI Taxonomy" id="151549"/>
    <lineage>
        <taxon>Eukaryota</taxon>
        <taxon>Metazoa</taxon>
        <taxon>Ecdysozoa</taxon>
        <taxon>Arthropoda</taxon>
        <taxon>Hexapoda</taxon>
        <taxon>Insecta</taxon>
        <taxon>Pterygota</taxon>
        <taxon>Neoptera</taxon>
        <taxon>Endopterygota</taxon>
        <taxon>Lepidoptera</taxon>
        <taxon>Glossata</taxon>
        <taxon>Ditrysia</taxon>
        <taxon>Tineoidea</taxon>
        <taxon>Psychidae</taxon>
        <taxon>Oiketicinae</taxon>
        <taxon>Eumeta</taxon>
    </lineage>
</organism>
<gene>
    <name evidence="1" type="ORF">EVAR_2791_1</name>
</gene>
<accession>A0A4C1T0I7</accession>
<protein>
    <submittedName>
        <fullName evidence="1">Uncharacterized protein</fullName>
    </submittedName>
</protein>
<comment type="caution">
    <text evidence="1">The sequence shown here is derived from an EMBL/GenBank/DDBJ whole genome shotgun (WGS) entry which is preliminary data.</text>
</comment>
<sequence length="99" mass="11253">MVSVSTASVMRSSPADRQSVALEYERQPPVCDAKSRQMERQFLQCCRVRGVQLRLQQDLHRDQEPHRQTKVECECAICRSVVPINPRQSPGNDVSISTL</sequence>
<dbReference type="Proteomes" id="UP000299102">
    <property type="component" value="Unassembled WGS sequence"/>
</dbReference>
<keyword evidence="2" id="KW-1185">Reference proteome</keyword>
<name>A0A4C1T0I7_EUMVA</name>